<proteinExistence type="predicted"/>
<dbReference type="AlphaFoldDB" id="C2XVJ1"/>
<dbReference type="Gene3D" id="1.10.357.10">
    <property type="entry name" value="Tetracycline Repressor, domain 2"/>
    <property type="match status" value="1"/>
</dbReference>
<dbReference type="SUPFAM" id="SSF48498">
    <property type="entry name" value="Tetracyclin repressor-like, C-terminal domain"/>
    <property type="match status" value="1"/>
</dbReference>
<feature type="domain" description="HTH tetR-type" evidence="4">
    <location>
        <begin position="6"/>
        <end position="66"/>
    </location>
</feature>
<dbReference type="GO" id="GO:0003677">
    <property type="term" value="F:DNA binding"/>
    <property type="evidence" value="ECO:0007669"/>
    <property type="project" value="UniProtKB-UniRule"/>
</dbReference>
<gene>
    <name evidence="5" type="ORF">bcere0026_27160</name>
</gene>
<comment type="caution">
    <text evidence="5">The sequence shown here is derived from an EMBL/GenBank/DDBJ whole genome shotgun (WGS) entry which is preliminary data.</text>
</comment>
<dbReference type="InterPro" id="IPR036271">
    <property type="entry name" value="Tet_transcr_reg_TetR-rel_C_sf"/>
</dbReference>
<reference evidence="5" key="1">
    <citation type="journal article" date="2012" name="Genome Res.">
        <title>Genomic characterization of the Bacillus cereus sensu lato species: Backdrop to the evolution of Bacillus anthracis.</title>
        <authorList>
            <person name="Zwick M.E."/>
            <person name="Joseph S.J."/>
            <person name="Didelot X."/>
            <person name="Chen P.E."/>
            <person name="Bishop-Lilly K.A."/>
            <person name="Stewart A.C."/>
            <person name="Willner K."/>
            <person name="Nolan N."/>
            <person name="Lentz S."/>
            <person name="Thomason M.K."/>
            <person name="Sozhamannan S."/>
            <person name="Mateczun A.J."/>
            <person name="Du L."/>
            <person name="Read T.D."/>
        </authorList>
    </citation>
    <scope>NUCLEOTIDE SEQUENCE [LARGE SCALE GENOMIC DNA]</scope>
    <source>
        <strain evidence="5">AH603</strain>
    </source>
</reference>
<dbReference type="Proteomes" id="UP000001753">
    <property type="component" value="Chromosome"/>
</dbReference>
<dbReference type="PROSITE" id="PS01081">
    <property type="entry name" value="HTH_TETR_1"/>
    <property type="match status" value="1"/>
</dbReference>
<dbReference type="PANTHER" id="PTHR43479">
    <property type="entry name" value="ACREF/ENVCD OPERON REPRESSOR-RELATED"/>
    <property type="match status" value="1"/>
</dbReference>
<keyword evidence="2 3" id="KW-0238">DNA-binding</keyword>
<evidence type="ECO:0000259" key="4">
    <source>
        <dbReference type="PROSITE" id="PS50977"/>
    </source>
</evidence>
<dbReference type="InterPro" id="IPR001647">
    <property type="entry name" value="HTH_TetR"/>
</dbReference>
<accession>C2XVJ1</accession>
<dbReference type="Pfam" id="PF16295">
    <property type="entry name" value="TetR_C_10"/>
    <property type="match status" value="1"/>
</dbReference>
<dbReference type="InterPro" id="IPR050624">
    <property type="entry name" value="HTH-type_Tx_Regulator"/>
</dbReference>
<dbReference type="InterPro" id="IPR009057">
    <property type="entry name" value="Homeodomain-like_sf"/>
</dbReference>
<dbReference type="PRINTS" id="PR00455">
    <property type="entry name" value="HTHTETR"/>
</dbReference>
<sequence length="191" mass="22121">MRKMAKNKQEDIFDAAIKLFAERGYDGTTIPMIAEKANVGAGTIYRYFENKEALVNSLFSKSMLQLSETIKTDFPVEANIREQFSHTYNRLFEFARNNVDAFLFTNSHCDSYFLDEQSKKIFDDFIGFFMNIIEDGIEKGFLRPLPIIALIIIVYQPLEKLIKVMATGQLEYSKELVKELEESSWNAIRII</sequence>
<evidence type="ECO:0000256" key="3">
    <source>
        <dbReference type="PROSITE-ProRule" id="PRU00335"/>
    </source>
</evidence>
<protein>
    <submittedName>
        <fullName evidence="5">Transcriptional repressor Bm3R1</fullName>
    </submittedName>
</protein>
<dbReference type="HOGENOM" id="CLU_069356_12_9_9"/>
<dbReference type="PANTHER" id="PTHR43479:SF11">
    <property type="entry name" value="ACREF_ENVCD OPERON REPRESSOR-RELATED"/>
    <property type="match status" value="1"/>
</dbReference>
<name>C2XVJ1_BACMY</name>
<dbReference type="InterPro" id="IPR032551">
    <property type="entry name" value="BscR_C"/>
</dbReference>
<organism evidence="5">
    <name type="scientific">Bacillus mycoides</name>
    <dbReference type="NCBI Taxonomy" id="1405"/>
    <lineage>
        <taxon>Bacteria</taxon>
        <taxon>Bacillati</taxon>
        <taxon>Bacillota</taxon>
        <taxon>Bacilli</taxon>
        <taxon>Bacillales</taxon>
        <taxon>Bacillaceae</taxon>
        <taxon>Bacillus</taxon>
        <taxon>Bacillus cereus group</taxon>
    </lineage>
</organism>
<evidence type="ECO:0000256" key="2">
    <source>
        <dbReference type="ARBA" id="ARBA00023125"/>
    </source>
</evidence>
<evidence type="ECO:0000313" key="5">
    <source>
        <dbReference type="EMBL" id="EEL70248.1"/>
    </source>
</evidence>
<dbReference type="Pfam" id="PF00440">
    <property type="entry name" value="TetR_N"/>
    <property type="match status" value="1"/>
</dbReference>
<dbReference type="EMBL" id="ACMP01000080">
    <property type="protein sequence ID" value="EEL70248.1"/>
    <property type="molecule type" value="Genomic_DNA"/>
</dbReference>
<feature type="DNA-binding region" description="H-T-H motif" evidence="3">
    <location>
        <begin position="29"/>
        <end position="48"/>
    </location>
</feature>
<evidence type="ECO:0000256" key="1">
    <source>
        <dbReference type="ARBA" id="ARBA00022491"/>
    </source>
</evidence>
<dbReference type="PROSITE" id="PS50977">
    <property type="entry name" value="HTH_TETR_2"/>
    <property type="match status" value="1"/>
</dbReference>
<dbReference type="InterPro" id="IPR023772">
    <property type="entry name" value="DNA-bd_HTH_TetR-type_CS"/>
</dbReference>
<dbReference type="SUPFAM" id="SSF46689">
    <property type="entry name" value="Homeodomain-like"/>
    <property type="match status" value="1"/>
</dbReference>
<keyword evidence="1" id="KW-0678">Repressor</keyword>